<proteinExistence type="predicted"/>
<dbReference type="RefSeq" id="WP_239893504.1">
    <property type="nucleotide sequence ID" value="NZ_JAJAXG010000018.1"/>
</dbReference>
<comment type="caution">
    <text evidence="1">The sequence shown here is derived from an EMBL/GenBank/DDBJ whole genome shotgun (WGS) entry which is preliminary data.</text>
</comment>
<gene>
    <name evidence="1" type="ORF">LH440_02870</name>
</gene>
<dbReference type="EMBL" id="JAJAXM010000004">
    <property type="protein sequence ID" value="MCG9024858.1"/>
    <property type="molecule type" value="Genomic_DNA"/>
</dbReference>
<dbReference type="Proteomes" id="UP001200247">
    <property type="component" value="Unassembled WGS sequence"/>
</dbReference>
<sequence>MFAVSITVNQTWLEDQGIDPEVLASEIQASLGPTKVEVIASRLDEGISFRLFHQANGEDDGILLNGKWQEILRQLDDAWSRVKQEAHADIGVDRQYPG</sequence>
<organism evidence="1 2">
    <name type="scientific">Laribacter hongkongensis</name>
    <dbReference type="NCBI Taxonomy" id="168471"/>
    <lineage>
        <taxon>Bacteria</taxon>
        <taxon>Pseudomonadati</taxon>
        <taxon>Pseudomonadota</taxon>
        <taxon>Betaproteobacteria</taxon>
        <taxon>Neisseriales</taxon>
        <taxon>Aquaspirillaceae</taxon>
        <taxon>Laribacter</taxon>
    </lineage>
</organism>
<dbReference type="AlphaFoldDB" id="A0ABD4SP27"/>
<protein>
    <submittedName>
        <fullName evidence="1">Uncharacterized protein</fullName>
    </submittedName>
</protein>
<reference evidence="1 2" key="1">
    <citation type="submission" date="2021-10" db="EMBL/GenBank/DDBJ databases">
        <title>Whole-genome sequencing analysis of Laribacter hongkongensis: virulence gene profiles, carbohydrate-active enzyme prediction, and antimicrobial resistance characterization.</title>
        <authorList>
            <person name="Yuan P."/>
            <person name="Zhan Y."/>
            <person name="Chen D."/>
        </authorList>
    </citation>
    <scope>NUCLEOTIDE SEQUENCE [LARGE SCALE GENOMIC DNA]</scope>
    <source>
        <strain evidence="1 2">W67</strain>
    </source>
</reference>
<evidence type="ECO:0000313" key="2">
    <source>
        <dbReference type="Proteomes" id="UP001200247"/>
    </source>
</evidence>
<accession>A0ABD4SP27</accession>
<evidence type="ECO:0000313" key="1">
    <source>
        <dbReference type="EMBL" id="MCG9024858.1"/>
    </source>
</evidence>
<name>A0ABD4SP27_9NEIS</name>